<dbReference type="EMBL" id="JAGSGD010000001">
    <property type="protein sequence ID" value="MBR7619303.1"/>
    <property type="molecule type" value="Genomic_DNA"/>
</dbReference>
<dbReference type="NCBIfam" id="NF037936">
    <property type="entry name" value="holdfast_HfaD"/>
    <property type="match status" value="1"/>
</dbReference>
<evidence type="ECO:0000313" key="3">
    <source>
        <dbReference type="Proteomes" id="UP000622580"/>
    </source>
</evidence>
<dbReference type="RefSeq" id="WP_215339630.1">
    <property type="nucleotide sequence ID" value="NZ_JAGSGD010000001.1"/>
</dbReference>
<protein>
    <submittedName>
        <fullName evidence="2">Holdfast anchor protein HfaD</fullName>
    </submittedName>
</protein>
<gene>
    <name evidence="2" type="primary">hfaD</name>
    <name evidence="2" type="ORF">JKL49_07855</name>
</gene>
<proteinExistence type="predicted"/>
<comment type="caution">
    <text evidence="2">The sequence shown here is derived from an EMBL/GenBank/DDBJ whole genome shotgun (WGS) entry which is preliminary data.</text>
</comment>
<sequence length="397" mass="39122">MLVGILPCGAATSQTSTVLNNQVQLGDVFSQQTLNVETVSDSTTANTTASGNAYSASTDGSDLDLRSNQTSSGNVLANTVVNVDTNSGAQTYLSTTATGNLGDANVYAGTMTAVFNQATTASTVKANSQIEAEQAQTGEVAASTQAVANDQSLGVSVGAAGVRVNQTNAGDVYADGGAIYGLVSGSAELTAGAMGNNVAYSGDGGSAARVVVDQQNTSDSVQAAHFTAYGQVQDAKTTAIAAGNNVNAVNEGYLLDATTSQGNQAYVRAQAESSAANFGSGAAVANGVGNNAVMGDIGGEVIVDNTQFNEGGGIEAVAAYTGGEGYDGLASASASGNAVVGYACADCSGRLTVANSQTNTTDIGATATATLTTGRSISGVANAVGNTATYYVSRPGE</sequence>
<organism evidence="2 3">
    <name type="scientific">Phenylobacterium glaciei</name>
    <dbReference type="NCBI Taxonomy" id="2803784"/>
    <lineage>
        <taxon>Bacteria</taxon>
        <taxon>Pseudomonadati</taxon>
        <taxon>Pseudomonadota</taxon>
        <taxon>Alphaproteobacteria</taxon>
        <taxon>Caulobacterales</taxon>
        <taxon>Caulobacteraceae</taxon>
        <taxon>Phenylobacterium</taxon>
    </lineage>
</organism>
<name>A0A941D1T8_9CAUL</name>
<evidence type="ECO:0000256" key="1">
    <source>
        <dbReference type="SAM" id="MobiDB-lite"/>
    </source>
</evidence>
<keyword evidence="3" id="KW-1185">Reference proteome</keyword>
<reference evidence="2" key="1">
    <citation type="submission" date="2021-04" db="EMBL/GenBank/DDBJ databases">
        <title>Draft genome assembly of strain Phenylobacterium sp. 20VBR1 using MiniION and Illumina platforms.</title>
        <authorList>
            <person name="Thomas F.A."/>
            <person name="Krishnan K.P."/>
            <person name="Sinha R.K."/>
        </authorList>
    </citation>
    <scope>NUCLEOTIDE SEQUENCE</scope>
    <source>
        <strain evidence="2">20VBR1</strain>
    </source>
</reference>
<dbReference type="Proteomes" id="UP000622580">
    <property type="component" value="Unassembled WGS sequence"/>
</dbReference>
<dbReference type="InterPro" id="IPR049860">
    <property type="entry name" value="Holdfast_HfaD"/>
</dbReference>
<evidence type="ECO:0000313" key="2">
    <source>
        <dbReference type="EMBL" id="MBR7619303.1"/>
    </source>
</evidence>
<feature type="compositionally biased region" description="Low complexity" evidence="1">
    <location>
        <begin position="42"/>
        <end position="58"/>
    </location>
</feature>
<feature type="region of interest" description="Disordered" evidence="1">
    <location>
        <begin position="42"/>
        <end position="62"/>
    </location>
</feature>
<accession>A0A941D1T8</accession>
<dbReference type="AlphaFoldDB" id="A0A941D1T8"/>